<evidence type="ECO:0000256" key="7">
    <source>
        <dbReference type="ARBA" id="ARBA00022741"/>
    </source>
</evidence>
<dbReference type="PROSITE" id="PS51711">
    <property type="entry name" value="G_FEOB"/>
    <property type="match status" value="1"/>
</dbReference>
<dbReference type="InterPro" id="IPR050860">
    <property type="entry name" value="FeoB_GTPase"/>
</dbReference>
<feature type="binding site" evidence="14">
    <location>
        <begin position="35"/>
        <end position="39"/>
    </location>
    <ligand>
        <name>GTP</name>
        <dbReference type="ChEBI" id="CHEBI:37565"/>
        <label>2</label>
    </ligand>
</feature>
<dbReference type="AlphaFoldDB" id="A0A2V1GSI5"/>
<dbReference type="EMBL" id="QDDL01000013">
    <property type="protein sequence ID" value="PVZ64351.1"/>
    <property type="molecule type" value="Genomic_DNA"/>
</dbReference>
<feature type="domain" description="FeoB-type G" evidence="17">
    <location>
        <begin position="3"/>
        <end position="169"/>
    </location>
</feature>
<feature type="transmembrane region" description="Helical" evidence="16">
    <location>
        <begin position="702"/>
        <end position="723"/>
    </location>
</feature>
<dbReference type="Gene3D" id="1.10.287.1770">
    <property type="match status" value="1"/>
</dbReference>
<feature type="transmembrane region" description="Helical" evidence="16">
    <location>
        <begin position="515"/>
        <end position="538"/>
    </location>
</feature>
<feature type="transmembrane region" description="Helical" evidence="16">
    <location>
        <begin position="339"/>
        <end position="368"/>
    </location>
</feature>
<evidence type="ECO:0000256" key="6">
    <source>
        <dbReference type="ARBA" id="ARBA00022692"/>
    </source>
</evidence>
<gene>
    <name evidence="18" type="ORF">DC094_20025</name>
</gene>
<accession>A0A2V1GSI5</accession>
<keyword evidence="6 16" id="KW-0812">Transmembrane</keyword>
<feature type="transmembrane region" description="Helical" evidence="16">
    <location>
        <begin position="672"/>
        <end position="695"/>
    </location>
</feature>
<feature type="transmembrane region" description="Helical" evidence="16">
    <location>
        <begin position="425"/>
        <end position="446"/>
    </location>
</feature>
<dbReference type="CDD" id="cd01879">
    <property type="entry name" value="FeoB"/>
    <property type="match status" value="1"/>
</dbReference>
<evidence type="ECO:0000256" key="8">
    <source>
        <dbReference type="ARBA" id="ARBA00022989"/>
    </source>
</evidence>
<evidence type="ECO:0000256" key="14">
    <source>
        <dbReference type="PIRSR" id="PIRSR603373-1"/>
    </source>
</evidence>
<feature type="binding site" evidence="15">
    <location>
        <position position="25"/>
    </location>
    <ligand>
        <name>Mg(2+)</name>
        <dbReference type="ChEBI" id="CHEBI:18420"/>
        <label>2</label>
    </ligand>
</feature>
<keyword evidence="15" id="KW-0460">Magnesium</keyword>
<comment type="function">
    <text evidence="16">Probable transporter of a GTP-driven Fe(2+) uptake system.</text>
</comment>
<evidence type="ECO:0000313" key="18">
    <source>
        <dbReference type="EMBL" id="PVZ64351.1"/>
    </source>
</evidence>
<dbReference type="Pfam" id="PF07664">
    <property type="entry name" value="FeoB_C"/>
    <property type="match status" value="1"/>
</dbReference>
<evidence type="ECO:0000256" key="11">
    <source>
        <dbReference type="ARBA" id="ARBA00023134"/>
    </source>
</evidence>
<proteinExistence type="inferred from homology"/>
<keyword evidence="5" id="KW-0997">Cell inner membrane</keyword>
<keyword evidence="15" id="KW-0479">Metal-binding</keyword>
<dbReference type="FunFam" id="3.40.50.300:FF:000426">
    <property type="entry name" value="Ferrous iron transport protein B"/>
    <property type="match status" value="1"/>
</dbReference>
<evidence type="ECO:0000256" key="4">
    <source>
        <dbReference type="ARBA" id="ARBA00022496"/>
    </source>
</evidence>
<dbReference type="InterPro" id="IPR006073">
    <property type="entry name" value="GTP-bd"/>
</dbReference>
<evidence type="ECO:0000256" key="13">
    <source>
        <dbReference type="NCBIfam" id="TIGR00437"/>
    </source>
</evidence>
<protein>
    <recommendedName>
        <fullName evidence="13 16">Ferrous iron transport protein B</fullName>
    </recommendedName>
</protein>
<keyword evidence="19" id="KW-1185">Reference proteome</keyword>
<dbReference type="Pfam" id="PF02421">
    <property type="entry name" value="FeoB_N"/>
    <property type="match status" value="1"/>
</dbReference>
<evidence type="ECO:0000256" key="1">
    <source>
        <dbReference type="ARBA" id="ARBA00004429"/>
    </source>
</evidence>
<dbReference type="GO" id="GO:0005886">
    <property type="term" value="C:plasma membrane"/>
    <property type="evidence" value="ECO:0007669"/>
    <property type="project" value="UniProtKB-SubCell"/>
</dbReference>
<reference evidence="18 19" key="1">
    <citation type="submission" date="2018-04" db="EMBL/GenBank/DDBJ databases">
        <title>Thalassorhabdus spongiae gen. nov., sp. nov., isolated from a marine sponge in South-West Iceland.</title>
        <authorList>
            <person name="Knobloch S."/>
            <person name="Daussin A."/>
            <person name="Johannsson R."/>
            <person name="Marteinsson V.T."/>
        </authorList>
    </citation>
    <scope>NUCLEOTIDE SEQUENCE [LARGE SCALE GENOMIC DNA]</scope>
    <source>
        <strain evidence="18 19">Hp12</strain>
    </source>
</reference>
<dbReference type="GO" id="GO:0005525">
    <property type="term" value="F:GTP binding"/>
    <property type="evidence" value="ECO:0007669"/>
    <property type="project" value="UniProtKB-KW"/>
</dbReference>
<keyword evidence="4 16" id="KW-0410">Iron transport</keyword>
<dbReference type="Gene3D" id="3.40.50.300">
    <property type="entry name" value="P-loop containing nucleotide triphosphate hydrolases"/>
    <property type="match status" value="1"/>
</dbReference>
<feature type="transmembrane region" description="Helical" evidence="16">
    <location>
        <begin position="458"/>
        <end position="477"/>
    </location>
</feature>
<dbReference type="PANTHER" id="PTHR43185:SF1">
    <property type="entry name" value="FE(2+) TRANSPORTER FEOB"/>
    <property type="match status" value="1"/>
</dbReference>
<dbReference type="InterPro" id="IPR003373">
    <property type="entry name" value="Fe2_transport_prot-B"/>
</dbReference>
<name>A0A2V1GSI5_9GAMM</name>
<evidence type="ECO:0000256" key="16">
    <source>
        <dbReference type="RuleBase" id="RU362098"/>
    </source>
</evidence>
<dbReference type="InterPro" id="IPR041069">
    <property type="entry name" value="FeoB_Cyto"/>
</dbReference>
<dbReference type="InterPro" id="IPR011642">
    <property type="entry name" value="Gate_dom"/>
</dbReference>
<evidence type="ECO:0000256" key="15">
    <source>
        <dbReference type="PIRSR" id="PIRSR603373-2"/>
    </source>
</evidence>
<keyword evidence="11 14" id="KW-0342">GTP-binding</keyword>
<dbReference type="InterPro" id="IPR027417">
    <property type="entry name" value="P-loop_NTPase"/>
</dbReference>
<evidence type="ECO:0000259" key="17">
    <source>
        <dbReference type="PROSITE" id="PS51711"/>
    </source>
</evidence>
<keyword evidence="8 16" id="KW-1133">Transmembrane helix</keyword>
<feature type="transmembrane region" description="Helical" evidence="16">
    <location>
        <begin position="729"/>
        <end position="750"/>
    </location>
</feature>
<dbReference type="Pfam" id="PF07670">
    <property type="entry name" value="Gate"/>
    <property type="match status" value="2"/>
</dbReference>
<feature type="binding site" evidence="15">
    <location>
        <position position="21"/>
    </location>
    <ligand>
        <name>Mg(2+)</name>
        <dbReference type="ChEBI" id="CHEBI:18420"/>
        <label>2</label>
    </ligand>
</feature>
<evidence type="ECO:0000256" key="12">
    <source>
        <dbReference type="ARBA" id="ARBA00023136"/>
    </source>
</evidence>
<dbReference type="SUPFAM" id="SSF52540">
    <property type="entry name" value="P-loop containing nucleoside triphosphate hydrolases"/>
    <property type="match status" value="1"/>
</dbReference>
<dbReference type="InterPro" id="IPR030389">
    <property type="entry name" value="G_FEOB_dom"/>
</dbReference>
<dbReference type="PRINTS" id="PR00326">
    <property type="entry name" value="GTP1OBG"/>
</dbReference>
<comment type="subcellular location">
    <subcellularLocation>
        <location evidence="1 16">Cell inner membrane</location>
        <topology evidence="1 16">Multi-pass membrane protein</topology>
    </subcellularLocation>
</comment>
<dbReference type="GO" id="GO:0015093">
    <property type="term" value="F:ferrous iron transmembrane transporter activity"/>
    <property type="evidence" value="ECO:0007669"/>
    <property type="project" value="UniProtKB-UniRule"/>
</dbReference>
<evidence type="ECO:0000256" key="5">
    <source>
        <dbReference type="ARBA" id="ARBA00022519"/>
    </source>
</evidence>
<keyword evidence="10" id="KW-0406">Ion transport</keyword>
<sequence length="763" mass="83001">MSTLHIALVGNPNCGKTTLFNRLTGSKQTVGNWPGVTVERKQGRFLLAEQESLLTDLPGAYSLDLPVEEGAIDEQIARNFVLSDNADLVLNIIDASNLERSLYLTTQLLTMGKPMLVALNMTDVAASKGIEVNAQALSEQLGCPVVPISASKNQGMATLKQHIQAFSQRPELPFGMQWPEVLANAINQLRTDLQPINAQHNFPHEWLALRLLEGTAPKEVKVSKSLQQRLDSMNSQIKTELAEDLDIIIADAQYSHIGGICQIAISKTRDLKKDITKKIDRWVLNRWLAIPVFLTVMYLMFLFSINIGSAFIDFFDISAGALFVDGPTAWLGSIGFPEWLITIITSIGAGLQTVATFIPVIIFLYLFLSFLEDTGYLARAAFVIDKTLQAIGLPGKAFVPLLVGFGCNVPAITATRSLDRERDRLVTIMMAPFMSCGARLPVYALFAAALFPQNSQNVVFALYLTGIAMAMLTGFLLRKTLLPGQSSPMVMELPSYHMPNLSTIWIQCWKRSKSFLLGAGKTIVIVVAALNFVGSIGADGSFGNNDSENSILSVAGKAITPAFHPLGITDENWPATVGIFTGIFAKEAVVGTLDALYARTETNPEDAAEFSLVDTIAEAFATIPANLQDVMANLSDPLGMDLAASRELDDAAEAQEVTKGTFKEIQAVFPSAAAAFAYMLFILLYTPCVAALGAIQREAGKNWMLFSAAWTFTMAWIVSVGFYQISQISVQPIISMSWVAGLIVLSLAGLSMMKRWQINQQGA</sequence>
<keyword evidence="2 16" id="KW-0813">Transport</keyword>
<evidence type="ECO:0000256" key="9">
    <source>
        <dbReference type="ARBA" id="ARBA00023004"/>
    </source>
</evidence>
<feature type="binding site" evidence="14">
    <location>
        <begin position="56"/>
        <end position="59"/>
    </location>
    <ligand>
        <name>GTP</name>
        <dbReference type="ChEBI" id="CHEBI:37565"/>
        <label>3</label>
    </ligand>
</feature>
<dbReference type="GO" id="GO:0046872">
    <property type="term" value="F:metal ion binding"/>
    <property type="evidence" value="ECO:0007669"/>
    <property type="project" value="UniProtKB-KW"/>
</dbReference>
<keyword evidence="3" id="KW-1003">Cell membrane</keyword>
<evidence type="ECO:0000256" key="3">
    <source>
        <dbReference type="ARBA" id="ARBA00022475"/>
    </source>
</evidence>
<feature type="binding site" evidence="15">
    <location>
        <position position="24"/>
    </location>
    <ligand>
        <name>Mg(2+)</name>
        <dbReference type="ChEBI" id="CHEBI:18420"/>
        <label>2</label>
    </ligand>
</feature>
<dbReference type="InterPro" id="IPR011640">
    <property type="entry name" value="Fe2_transport_prot_B_C"/>
</dbReference>
<comment type="caution">
    <text evidence="18">The sequence shown here is derived from an EMBL/GenBank/DDBJ whole genome shotgun (WGS) entry which is preliminary data.</text>
</comment>
<dbReference type="NCBIfam" id="TIGR00437">
    <property type="entry name" value="feoB"/>
    <property type="match status" value="1"/>
</dbReference>
<dbReference type="OrthoDB" id="9809127at2"/>
<dbReference type="Proteomes" id="UP000244906">
    <property type="component" value="Unassembled WGS sequence"/>
</dbReference>
<evidence type="ECO:0000256" key="10">
    <source>
        <dbReference type="ARBA" id="ARBA00023065"/>
    </source>
</evidence>
<feature type="transmembrane region" description="Helical" evidence="16">
    <location>
        <begin position="287"/>
        <end position="312"/>
    </location>
</feature>
<evidence type="ECO:0000256" key="2">
    <source>
        <dbReference type="ARBA" id="ARBA00022448"/>
    </source>
</evidence>
<keyword evidence="7 14" id="KW-0547">Nucleotide-binding</keyword>
<feature type="binding site" evidence="14">
    <location>
        <begin position="10"/>
        <end position="17"/>
    </location>
    <ligand>
        <name>GTP</name>
        <dbReference type="ChEBI" id="CHEBI:37565"/>
        <label>1</label>
    </ligand>
</feature>
<evidence type="ECO:0000313" key="19">
    <source>
        <dbReference type="Proteomes" id="UP000244906"/>
    </source>
</evidence>
<dbReference type="PANTHER" id="PTHR43185">
    <property type="entry name" value="FERROUS IRON TRANSPORT PROTEIN B"/>
    <property type="match status" value="1"/>
</dbReference>
<dbReference type="RefSeq" id="WP_116688904.1">
    <property type="nucleotide sequence ID" value="NZ_CAWNYD010000013.1"/>
</dbReference>
<dbReference type="Pfam" id="PF17910">
    <property type="entry name" value="FeoB_Cyto"/>
    <property type="match status" value="1"/>
</dbReference>
<organism evidence="18 19">
    <name type="scientific">Pelagibaculum spongiae</name>
    <dbReference type="NCBI Taxonomy" id="2080658"/>
    <lineage>
        <taxon>Bacteria</taxon>
        <taxon>Pseudomonadati</taxon>
        <taxon>Pseudomonadota</taxon>
        <taxon>Gammaproteobacteria</taxon>
        <taxon>Oceanospirillales</taxon>
        <taxon>Pelagibaculum</taxon>
    </lineage>
</organism>
<feature type="binding site" evidence="14">
    <location>
        <begin position="120"/>
        <end position="123"/>
    </location>
    <ligand>
        <name>GTP</name>
        <dbReference type="ChEBI" id="CHEBI:37565"/>
        <label>1</label>
    </ligand>
</feature>
<dbReference type="NCBIfam" id="NF007105">
    <property type="entry name" value="PRK09554.1"/>
    <property type="match status" value="1"/>
</dbReference>
<keyword evidence="9 16" id="KW-0408">Iron</keyword>
<keyword evidence="12 16" id="KW-0472">Membrane</keyword>
<comment type="similarity">
    <text evidence="16">Belongs to the TRAFAC class TrmE-Era-EngA-EngB-Septin-like GTPase superfamily. FeoB GTPase (TC 9.A.8) family.</text>
</comment>